<evidence type="ECO:0000313" key="1">
    <source>
        <dbReference type="EMBL" id="MCI4684139.1"/>
    </source>
</evidence>
<evidence type="ECO:0008006" key="3">
    <source>
        <dbReference type="Google" id="ProtNLM"/>
    </source>
</evidence>
<dbReference type="Proteomes" id="UP001139104">
    <property type="component" value="Unassembled WGS sequence"/>
</dbReference>
<gene>
    <name evidence="1" type="ORF">K2U94_15455</name>
</gene>
<organism evidence="1 2">
    <name type="scientific">Candidatus Rhodoblastus alkanivorans</name>
    <dbReference type="NCBI Taxonomy" id="2954117"/>
    <lineage>
        <taxon>Bacteria</taxon>
        <taxon>Pseudomonadati</taxon>
        <taxon>Pseudomonadota</taxon>
        <taxon>Alphaproteobacteria</taxon>
        <taxon>Hyphomicrobiales</taxon>
        <taxon>Rhodoblastaceae</taxon>
        <taxon>Rhodoblastus</taxon>
    </lineage>
</organism>
<accession>A0ABS9Z944</accession>
<keyword evidence="2" id="KW-1185">Reference proteome</keyword>
<name>A0ABS9Z944_9HYPH</name>
<proteinExistence type="predicted"/>
<sequence>MTAQQNALELTQAIRKAQSAPLFDPRFASLEKSTFAQSASATSGLTYYDLEAGAKLLYPVLTPLRNSIPRVSGRGGVQAAWRAITAINSTGLRIGVSGGNRGAVQADTTKDFVATYKGIGIETNVDFEAQYAGQNFDDIRALAAQTGLEALMIGEEAMILGGNTSLALGATATPTLAASTSGGSLAAGTWSVICVALTLDGLMNSSVATGVQASISRTNADSSVDTFGGGAAQKSASATVATTGSTGSVTASVAVKSGAFGYAWYWGAAGSETLGAITTINSVAIAAAATGTQTAASLPSADWSANSLAFDGLLTQALLPGAGSLVTAQPTGSAGVGTPLTGDGAGGIVEIENVLKANWDLYRLSPDEVWVSSQEANNISKKILAGGGSGAQRFIFDSEQDAIGGGVMVTTYKNKYSLAGAKSLDIKIHPNMPAGTMLFLTRRLPYPLANVGNVIQVRARQDYYQIEWPLRARRYEYGVYADEVLQHYFPPSMSVITNIGNG</sequence>
<evidence type="ECO:0000313" key="2">
    <source>
        <dbReference type="Proteomes" id="UP001139104"/>
    </source>
</evidence>
<protein>
    <recommendedName>
        <fullName evidence="3">Phage major capsid protein</fullName>
    </recommendedName>
</protein>
<dbReference type="RefSeq" id="WP_243068049.1">
    <property type="nucleotide sequence ID" value="NZ_JAIVFK010000039.1"/>
</dbReference>
<dbReference type="EMBL" id="JAIVFP010000001">
    <property type="protein sequence ID" value="MCI4684139.1"/>
    <property type="molecule type" value="Genomic_DNA"/>
</dbReference>
<reference evidence="1" key="1">
    <citation type="journal article" date="2022" name="ISME J.">
        <title>Identification of active gaseous-alkane degraders at natural gas seeps.</title>
        <authorList>
            <person name="Farhan Ul Haque M."/>
            <person name="Hernandez M."/>
            <person name="Crombie A.T."/>
            <person name="Murrell J.C."/>
        </authorList>
    </citation>
    <scope>NUCLEOTIDE SEQUENCE</scope>
    <source>
        <strain evidence="1">PC2</strain>
    </source>
</reference>
<comment type="caution">
    <text evidence="1">The sequence shown here is derived from an EMBL/GenBank/DDBJ whole genome shotgun (WGS) entry which is preliminary data.</text>
</comment>